<dbReference type="AlphaFoldDB" id="A0A1I6KMP2"/>
<organism evidence="3 4">
    <name type="scientific">Halomicrobium zhouii</name>
    <dbReference type="NCBI Taxonomy" id="767519"/>
    <lineage>
        <taxon>Archaea</taxon>
        <taxon>Methanobacteriati</taxon>
        <taxon>Methanobacteriota</taxon>
        <taxon>Stenosarchaea group</taxon>
        <taxon>Halobacteria</taxon>
        <taxon>Halobacteriales</taxon>
        <taxon>Haloarculaceae</taxon>
        <taxon>Halomicrobium</taxon>
    </lineage>
</organism>
<feature type="compositionally biased region" description="Basic and acidic residues" evidence="1">
    <location>
        <begin position="58"/>
        <end position="67"/>
    </location>
</feature>
<evidence type="ECO:0000313" key="3">
    <source>
        <dbReference type="EMBL" id="SFR92523.1"/>
    </source>
</evidence>
<dbReference type="Pfam" id="PF26456">
    <property type="entry name" value="DUF8135"/>
    <property type="match status" value="1"/>
</dbReference>
<dbReference type="Proteomes" id="UP000199062">
    <property type="component" value="Unassembled WGS sequence"/>
</dbReference>
<name>A0A1I6KMP2_9EURY</name>
<evidence type="ECO:0000259" key="2">
    <source>
        <dbReference type="Pfam" id="PF26456"/>
    </source>
</evidence>
<dbReference type="EMBL" id="FOZK01000001">
    <property type="protein sequence ID" value="SFR92523.1"/>
    <property type="molecule type" value="Genomic_DNA"/>
</dbReference>
<accession>A0A1I6KMP2</accession>
<feature type="compositionally biased region" description="Basic and acidic residues" evidence="1">
    <location>
        <begin position="25"/>
        <end position="34"/>
    </location>
</feature>
<feature type="compositionally biased region" description="Acidic residues" evidence="1">
    <location>
        <begin position="35"/>
        <end position="45"/>
    </location>
</feature>
<feature type="compositionally biased region" description="Acidic residues" evidence="1">
    <location>
        <begin position="1"/>
        <end position="13"/>
    </location>
</feature>
<keyword evidence="4" id="KW-1185">Reference proteome</keyword>
<sequence length="215" mass="23241">MTDDPSEGEDSADAGDPFDRLGYAADRDGDPFERLDDDVPADDGTPDAPVDEPWVPPGEDRRGEATGKDGSTAGDDSFEDTVDAFEDTVDTFDESSDPFANVETPSESAFEGAGNVFERVDAGAVDPDQVWESITGEDEDEASDGDDAEPGVPDEGRYSDVSKHRFCEGCEHFSPPPNVSCNHHTAEIIEFLDMETVRLLDCPVVAEREELERSG</sequence>
<dbReference type="RefSeq" id="WP_089814611.1">
    <property type="nucleotide sequence ID" value="NZ_FOZK01000001.1"/>
</dbReference>
<feature type="region of interest" description="Disordered" evidence="1">
    <location>
        <begin position="90"/>
        <end position="109"/>
    </location>
</feature>
<feature type="compositionally biased region" description="Acidic residues" evidence="1">
    <location>
        <begin position="135"/>
        <end position="149"/>
    </location>
</feature>
<evidence type="ECO:0000313" key="4">
    <source>
        <dbReference type="Proteomes" id="UP000199062"/>
    </source>
</evidence>
<gene>
    <name evidence="3" type="ORF">SAMN05216559_1090</name>
</gene>
<dbReference type="STRING" id="767519.SAMN05216559_1090"/>
<feature type="region of interest" description="Disordered" evidence="1">
    <location>
        <begin position="122"/>
        <end position="160"/>
    </location>
</feature>
<dbReference type="OrthoDB" id="204982at2157"/>
<dbReference type="InterPro" id="IPR058448">
    <property type="entry name" value="DUF8135"/>
</dbReference>
<feature type="domain" description="DUF8135" evidence="2">
    <location>
        <begin position="160"/>
        <end position="208"/>
    </location>
</feature>
<protein>
    <recommendedName>
        <fullName evidence="2">DUF8135 domain-containing protein</fullName>
    </recommendedName>
</protein>
<reference evidence="3 4" key="1">
    <citation type="submission" date="2016-10" db="EMBL/GenBank/DDBJ databases">
        <authorList>
            <person name="de Groot N.N."/>
        </authorList>
    </citation>
    <scope>NUCLEOTIDE SEQUENCE [LARGE SCALE GENOMIC DNA]</scope>
    <source>
        <strain evidence="3 4">CGMCC 1.10457</strain>
    </source>
</reference>
<evidence type="ECO:0000256" key="1">
    <source>
        <dbReference type="SAM" id="MobiDB-lite"/>
    </source>
</evidence>
<proteinExistence type="predicted"/>
<feature type="region of interest" description="Disordered" evidence="1">
    <location>
        <begin position="1"/>
        <end position="79"/>
    </location>
</feature>